<keyword evidence="3" id="KW-1185">Reference proteome</keyword>
<protein>
    <submittedName>
        <fullName evidence="2">Aminoglycoside phosphotransferase family protein</fullName>
    </submittedName>
</protein>
<dbReference type="RefSeq" id="WP_233723767.1">
    <property type="nucleotide sequence ID" value="NZ_JAJVCN010000001.1"/>
</dbReference>
<feature type="domain" description="Aminoglycoside phosphotransferase" evidence="1">
    <location>
        <begin position="118"/>
        <end position="260"/>
    </location>
</feature>
<comment type="caution">
    <text evidence="2">The sequence shown here is derived from an EMBL/GenBank/DDBJ whole genome shotgun (WGS) entry which is preliminary data.</text>
</comment>
<dbReference type="Gene3D" id="3.90.1200.10">
    <property type="match status" value="1"/>
</dbReference>
<evidence type="ECO:0000313" key="3">
    <source>
        <dbReference type="Proteomes" id="UP001521150"/>
    </source>
</evidence>
<dbReference type="InterPro" id="IPR011009">
    <property type="entry name" value="Kinase-like_dom_sf"/>
</dbReference>
<dbReference type="Proteomes" id="UP001521150">
    <property type="component" value="Unassembled WGS sequence"/>
</dbReference>
<gene>
    <name evidence="2" type="ORF">LWC34_06815</name>
</gene>
<sequence>MTSEKVWTSQAWRDSAESWLDEQLASHGIRRTGELTQPRVRPWGTVLTAPTSAGVIWMKAPGPEAAFEVGLYEVLRDIAAEWVLEPIALDVERGWLVLPDGGPTVRHDPYESMLKVLPQYGELQRRLFPHVNRLLAAGVQDMRADVIPQRFDEAVATVRRRPHEPELVDEIVARRDVVVERAAQLAEMSIPPSVDHNDLHVGNVFLAGRRAKFYDWGDSVIAHPLASMLVVAQTMDVDEASMQRLRDSYLEAFSDLATHRELVEQLELACWVGIVARTLVWDRALGPNPARFASAPLETLSGIRVTQWAMRSGTASS</sequence>
<accession>A0ABS8Z3Q0</accession>
<evidence type="ECO:0000313" key="2">
    <source>
        <dbReference type="EMBL" id="MCE7002543.1"/>
    </source>
</evidence>
<proteinExistence type="predicted"/>
<organism evidence="2 3">
    <name type="scientific">Kibdelosporangium philippinense</name>
    <dbReference type="NCBI Taxonomy" id="211113"/>
    <lineage>
        <taxon>Bacteria</taxon>
        <taxon>Bacillati</taxon>
        <taxon>Actinomycetota</taxon>
        <taxon>Actinomycetes</taxon>
        <taxon>Pseudonocardiales</taxon>
        <taxon>Pseudonocardiaceae</taxon>
        <taxon>Kibdelosporangium</taxon>
    </lineage>
</organism>
<evidence type="ECO:0000259" key="1">
    <source>
        <dbReference type="Pfam" id="PF01636"/>
    </source>
</evidence>
<name>A0ABS8Z3Q0_9PSEU</name>
<dbReference type="InterPro" id="IPR002575">
    <property type="entry name" value="Aminoglycoside_PTrfase"/>
</dbReference>
<dbReference type="Pfam" id="PF01636">
    <property type="entry name" value="APH"/>
    <property type="match status" value="1"/>
</dbReference>
<dbReference type="EMBL" id="JAJVCN010000001">
    <property type="protein sequence ID" value="MCE7002543.1"/>
    <property type="molecule type" value="Genomic_DNA"/>
</dbReference>
<reference evidence="2 3" key="1">
    <citation type="submission" date="2021-12" db="EMBL/GenBank/DDBJ databases">
        <title>Genome sequence of Kibdelosporangium philippinense ATCC 49844.</title>
        <authorList>
            <person name="Fedorov E.A."/>
            <person name="Omeragic M."/>
            <person name="Shalygina K.F."/>
            <person name="Maclea K.S."/>
        </authorList>
    </citation>
    <scope>NUCLEOTIDE SEQUENCE [LARGE SCALE GENOMIC DNA]</scope>
    <source>
        <strain evidence="2 3">ATCC 49844</strain>
    </source>
</reference>
<dbReference type="SUPFAM" id="SSF56112">
    <property type="entry name" value="Protein kinase-like (PK-like)"/>
    <property type="match status" value="1"/>
</dbReference>